<comment type="caution">
    <text evidence="1">The sequence shown here is derived from an EMBL/GenBank/DDBJ whole genome shotgun (WGS) entry which is preliminary data.</text>
</comment>
<reference evidence="1 2" key="1">
    <citation type="journal article" date="2021" name="Commun. Biol.">
        <title>The genome of Shorea leprosula (Dipterocarpaceae) highlights the ecological relevance of drought in aseasonal tropical rainforests.</title>
        <authorList>
            <person name="Ng K.K.S."/>
            <person name="Kobayashi M.J."/>
            <person name="Fawcett J.A."/>
            <person name="Hatakeyama M."/>
            <person name="Paape T."/>
            <person name="Ng C.H."/>
            <person name="Ang C.C."/>
            <person name="Tnah L.H."/>
            <person name="Lee C.T."/>
            <person name="Nishiyama T."/>
            <person name="Sese J."/>
            <person name="O'Brien M.J."/>
            <person name="Copetti D."/>
            <person name="Mohd Noor M.I."/>
            <person name="Ong R.C."/>
            <person name="Putra M."/>
            <person name="Sireger I.Z."/>
            <person name="Indrioko S."/>
            <person name="Kosugi Y."/>
            <person name="Izuno A."/>
            <person name="Isagi Y."/>
            <person name="Lee S.L."/>
            <person name="Shimizu K.K."/>
        </authorList>
    </citation>
    <scope>NUCLEOTIDE SEQUENCE [LARGE SCALE GENOMIC DNA]</scope>
    <source>
        <strain evidence="1">214</strain>
    </source>
</reference>
<dbReference type="EMBL" id="BPVZ01000043">
    <property type="protein sequence ID" value="GKV15482.1"/>
    <property type="molecule type" value="Genomic_DNA"/>
</dbReference>
<evidence type="ECO:0000313" key="2">
    <source>
        <dbReference type="Proteomes" id="UP001054252"/>
    </source>
</evidence>
<dbReference type="Proteomes" id="UP001054252">
    <property type="component" value="Unassembled WGS sequence"/>
</dbReference>
<evidence type="ECO:0000313" key="1">
    <source>
        <dbReference type="EMBL" id="GKV15482.1"/>
    </source>
</evidence>
<proteinExistence type="predicted"/>
<accession>A0AAV5JV61</accession>
<protein>
    <submittedName>
        <fullName evidence="1">Uncharacterized protein</fullName>
    </submittedName>
</protein>
<sequence length="34" mass="3756">MHPHKPAAASRAGSLHFHFTRAGFSFQEPALCTF</sequence>
<keyword evidence="2" id="KW-1185">Reference proteome</keyword>
<name>A0AAV5JV61_9ROSI</name>
<organism evidence="1 2">
    <name type="scientific">Rubroshorea leprosula</name>
    <dbReference type="NCBI Taxonomy" id="152421"/>
    <lineage>
        <taxon>Eukaryota</taxon>
        <taxon>Viridiplantae</taxon>
        <taxon>Streptophyta</taxon>
        <taxon>Embryophyta</taxon>
        <taxon>Tracheophyta</taxon>
        <taxon>Spermatophyta</taxon>
        <taxon>Magnoliopsida</taxon>
        <taxon>eudicotyledons</taxon>
        <taxon>Gunneridae</taxon>
        <taxon>Pentapetalae</taxon>
        <taxon>rosids</taxon>
        <taxon>malvids</taxon>
        <taxon>Malvales</taxon>
        <taxon>Dipterocarpaceae</taxon>
        <taxon>Rubroshorea</taxon>
    </lineage>
</organism>
<gene>
    <name evidence="1" type="ORF">SLEP1_g26269</name>
</gene>
<dbReference type="AlphaFoldDB" id="A0AAV5JV61"/>